<evidence type="ECO:0000313" key="3">
    <source>
        <dbReference type="EMBL" id="MDO1445328.1"/>
    </source>
</evidence>
<dbReference type="EMBL" id="JAUKPO010000001">
    <property type="protein sequence ID" value="MDO1445328.1"/>
    <property type="molecule type" value="Genomic_DNA"/>
</dbReference>
<accession>A0ABT8R1Z3</accession>
<keyword evidence="2" id="KW-0732">Signal</keyword>
<evidence type="ECO:0000256" key="1">
    <source>
        <dbReference type="SAM" id="MobiDB-lite"/>
    </source>
</evidence>
<evidence type="ECO:0000313" key="4">
    <source>
        <dbReference type="Proteomes" id="UP001168528"/>
    </source>
</evidence>
<dbReference type="Proteomes" id="UP001168528">
    <property type="component" value="Unassembled WGS sequence"/>
</dbReference>
<feature type="region of interest" description="Disordered" evidence="1">
    <location>
        <begin position="133"/>
        <end position="181"/>
    </location>
</feature>
<feature type="compositionally biased region" description="Basic and acidic residues" evidence="1">
    <location>
        <begin position="133"/>
        <end position="154"/>
    </location>
</feature>
<feature type="chain" id="PRO_5047492804" evidence="2">
    <location>
        <begin position="23"/>
        <end position="231"/>
    </location>
</feature>
<name>A0ABT8R1Z3_9BACT</name>
<protein>
    <submittedName>
        <fullName evidence="3">Gluconate 2-dehydrogenase subunit 3 family protein</fullName>
        <ecNumber evidence="3">1.-.-.-</ecNumber>
    </submittedName>
</protein>
<dbReference type="RefSeq" id="WP_302036117.1">
    <property type="nucleotide sequence ID" value="NZ_JAUKPO010000001.1"/>
</dbReference>
<sequence>MKRREALLKVSLLMGGTLSAPALTGILNGCTSKKAEQTAAKAATDAGFAFTAEQDKMVAELSEIIIPKTSTPGAKEAKVNEFIETMLTDCYEEKDQKSFLKGLDRLEDKSQKAHKKTFLELTTDQQTALLKEIAAEDEKKPEPEPAKPDEDRQGETQAGAGQSGTAVTGAPKPQEEQKAPLPFFRTLKELTLLGYFTSEIGATQALDYKQVPGRYEPCIPYKEGQKAQASV</sequence>
<gene>
    <name evidence="3" type="ORF">Q0590_03650</name>
</gene>
<evidence type="ECO:0000256" key="2">
    <source>
        <dbReference type="SAM" id="SignalP"/>
    </source>
</evidence>
<feature type="signal peptide" evidence="2">
    <location>
        <begin position="1"/>
        <end position="22"/>
    </location>
</feature>
<comment type="caution">
    <text evidence="3">The sequence shown here is derived from an EMBL/GenBank/DDBJ whole genome shotgun (WGS) entry which is preliminary data.</text>
</comment>
<dbReference type="GO" id="GO:0016491">
    <property type="term" value="F:oxidoreductase activity"/>
    <property type="evidence" value="ECO:0007669"/>
    <property type="project" value="UniProtKB-KW"/>
</dbReference>
<keyword evidence="3" id="KW-0560">Oxidoreductase</keyword>
<dbReference type="Pfam" id="PF13618">
    <property type="entry name" value="Gluconate_2-dh3"/>
    <property type="match status" value="1"/>
</dbReference>
<keyword evidence="4" id="KW-1185">Reference proteome</keyword>
<dbReference type="EC" id="1.-.-.-" evidence="3"/>
<feature type="compositionally biased region" description="Polar residues" evidence="1">
    <location>
        <begin position="155"/>
        <end position="166"/>
    </location>
</feature>
<dbReference type="InterPro" id="IPR027056">
    <property type="entry name" value="Gluconate_2DH_su3"/>
</dbReference>
<proteinExistence type="predicted"/>
<organism evidence="3 4">
    <name type="scientific">Rhodocytophaga aerolata</name>
    <dbReference type="NCBI Taxonomy" id="455078"/>
    <lineage>
        <taxon>Bacteria</taxon>
        <taxon>Pseudomonadati</taxon>
        <taxon>Bacteroidota</taxon>
        <taxon>Cytophagia</taxon>
        <taxon>Cytophagales</taxon>
        <taxon>Rhodocytophagaceae</taxon>
        <taxon>Rhodocytophaga</taxon>
    </lineage>
</organism>
<reference evidence="3" key="1">
    <citation type="submission" date="2023-07" db="EMBL/GenBank/DDBJ databases">
        <title>The genome sequence of Rhodocytophaga aerolata KACC 12507.</title>
        <authorList>
            <person name="Zhang X."/>
        </authorList>
    </citation>
    <scope>NUCLEOTIDE SEQUENCE</scope>
    <source>
        <strain evidence="3">KACC 12507</strain>
    </source>
</reference>